<accession>A0A074M4V8</accession>
<comment type="similarity">
    <text evidence="1">Belongs to the myoviridae tail sheath protein family.</text>
</comment>
<dbReference type="STRING" id="1157490.EL26_22930"/>
<sequence length="481" mass="51554">MANQQYIVPRVDVNETPPEPNTSAGVSLGVIGIVGTFSKGPINTPITCYTLFDVKRQFGDDAPNLTGFKSVRGAFNQEPRPEKVVIVRVASSTAKTASLDLLDGQTSPKASITVSALTKGTDGNNISVKILAGSAAGTFDLVVSYKRLPQETFTGLDLDNLGISSSYVTLIKAAGATDIPAPLDDTPLAGGDDGGTTADADYIGAQDTNGVRSGLKVLETVNVNIVLCAQQTSNAINQALIQHCEQMNVQRGLRVAVLNAKKSATPSQAIAAQTYSSGRAIMAYPWVYPIEDTSKAVAPDGYYAGVLATLPAHVSPSARKVQGIAALERVVPMDAYDPDLIALTMARISAFAQDIMSSEIVISNGLTTFLYADPATQNDWSQTCYRRIFDKIEMDVAARTKWAKSQPITEKGMFQPLREQIDMILRDYRDKGEIFDFRPTVCDGTNNTADTIKARRVITGISVRPASAADYIDHNISRFSA</sequence>
<comment type="caution">
    <text evidence="3">The sequence shown here is derived from an EMBL/GenBank/DDBJ whole genome shotgun (WGS) entry which is preliminary data.</text>
</comment>
<gene>
    <name evidence="3" type="ORF">EL26_22930</name>
</gene>
<dbReference type="OrthoDB" id="89060at2"/>
<organism evidence="3 4">
    <name type="scientific">Tumebacillus flagellatus</name>
    <dbReference type="NCBI Taxonomy" id="1157490"/>
    <lineage>
        <taxon>Bacteria</taxon>
        <taxon>Bacillati</taxon>
        <taxon>Bacillota</taxon>
        <taxon>Bacilli</taxon>
        <taxon>Bacillales</taxon>
        <taxon>Alicyclobacillaceae</taxon>
        <taxon>Tumebacillus</taxon>
    </lineage>
</organism>
<name>A0A074M4V8_9BACL</name>
<evidence type="ECO:0000256" key="1">
    <source>
        <dbReference type="ARBA" id="ARBA00008005"/>
    </source>
</evidence>
<evidence type="ECO:0000313" key="3">
    <source>
        <dbReference type="EMBL" id="KEO81037.1"/>
    </source>
</evidence>
<dbReference type="InterPro" id="IPR052042">
    <property type="entry name" value="Tail_sheath_structural"/>
</dbReference>
<feature type="domain" description="Tail sheath protein C-terminal" evidence="2">
    <location>
        <begin position="377"/>
        <end position="476"/>
    </location>
</feature>
<dbReference type="Pfam" id="PF17482">
    <property type="entry name" value="Phage_sheath_1C"/>
    <property type="match status" value="1"/>
</dbReference>
<dbReference type="AlphaFoldDB" id="A0A074M4V8"/>
<dbReference type="eggNOG" id="COG3497">
    <property type="taxonomic scope" value="Bacteria"/>
</dbReference>
<dbReference type="EMBL" id="JMIR01000049">
    <property type="protein sequence ID" value="KEO81037.1"/>
    <property type="molecule type" value="Genomic_DNA"/>
</dbReference>
<proteinExistence type="inferred from homology"/>
<evidence type="ECO:0000313" key="4">
    <source>
        <dbReference type="Proteomes" id="UP000027931"/>
    </source>
</evidence>
<reference evidence="3 4" key="1">
    <citation type="journal article" date="2013" name="Int. J. Syst. Evol. Microbiol.">
        <title>Tumebacillus flagellatus sp. nov., an alpha-amylase/pullulanase-producing bacterium isolated from cassava wastewater.</title>
        <authorList>
            <person name="Wang Q."/>
            <person name="Xie N."/>
            <person name="Qin Y."/>
            <person name="Shen N."/>
            <person name="Zhu J."/>
            <person name="Mi H."/>
            <person name="Huang R."/>
        </authorList>
    </citation>
    <scope>NUCLEOTIDE SEQUENCE [LARGE SCALE GENOMIC DNA]</scope>
    <source>
        <strain evidence="3 4">GST4</strain>
    </source>
</reference>
<dbReference type="Gene3D" id="3.40.50.11780">
    <property type="match status" value="1"/>
</dbReference>
<protein>
    <recommendedName>
        <fullName evidence="2">Tail sheath protein C-terminal domain-containing protein</fullName>
    </recommendedName>
</protein>
<dbReference type="PANTHER" id="PTHR35861:SF1">
    <property type="entry name" value="PHAGE TAIL SHEATH PROTEIN"/>
    <property type="match status" value="1"/>
</dbReference>
<dbReference type="PANTHER" id="PTHR35861">
    <property type="match status" value="1"/>
</dbReference>
<evidence type="ECO:0000259" key="2">
    <source>
        <dbReference type="Pfam" id="PF17482"/>
    </source>
</evidence>
<dbReference type="Proteomes" id="UP000027931">
    <property type="component" value="Unassembled WGS sequence"/>
</dbReference>
<keyword evidence="4" id="KW-1185">Reference proteome</keyword>
<dbReference type="RefSeq" id="WP_038094317.1">
    <property type="nucleotide sequence ID" value="NZ_JMIR01000049.1"/>
</dbReference>
<dbReference type="InterPro" id="IPR020287">
    <property type="entry name" value="Tail_sheath_C"/>
</dbReference>